<dbReference type="Pfam" id="PF08148">
    <property type="entry name" value="DSHCT"/>
    <property type="match status" value="1"/>
</dbReference>
<proteinExistence type="predicted"/>
<dbReference type="GO" id="GO:0055087">
    <property type="term" value="C:Ski complex"/>
    <property type="evidence" value="ECO:0007669"/>
    <property type="project" value="TreeGrafter"/>
</dbReference>
<evidence type="ECO:0008006" key="9">
    <source>
        <dbReference type="Google" id="ProtNLM"/>
    </source>
</evidence>
<dbReference type="GO" id="GO:0070478">
    <property type="term" value="P:nuclear-transcribed mRNA catabolic process, 3'-5' exonucleolytic nonsense-mediated decay"/>
    <property type="evidence" value="ECO:0007669"/>
    <property type="project" value="TreeGrafter"/>
</dbReference>
<dbReference type="AlphaFoldDB" id="A0A6C0BXN3"/>
<dbReference type="PROSITE" id="PS51194">
    <property type="entry name" value="HELICASE_CTER"/>
    <property type="match status" value="1"/>
</dbReference>
<keyword evidence="3" id="KW-0347">Helicase</keyword>
<dbReference type="PANTHER" id="PTHR12131">
    <property type="entry name" value="ATP-DEPENDENT RNA AND DNA HELICASE"/>
    <property type="match status" value="1"/>
</dbReference>
<evidence type="ECO:0000259" key="7">
    <source>
        <dbReference type="PROSITE" id="PS51194"/>
    </source>
</evidence>
<dbReference type="InterPro" id="IPR027417">
    <property type="entry name" value="P-loop_NTPase"/>
</dbReference>
<dbReference type="GO" id="GO:0004386">
    <property type="term" value="F:helicase activity"/>
    <property type="evidence" value="ECO:0007669"/>
    <property type="project" value="UniProtKB-KW"/>
</dbReference>
<dbReference type="InterPro" id="IPR012961">
    <property type="entry name" value="Ski2/MTR4_C"/>
</dbReference>
<dbReference type="GO" id="GO:0003676">
    <property type="term" value="F:nucleic acid binding"/>
    <property type="evidence" value="ECO:0007669"/>
    <property type="project" value="InterPro"/>
</dbReference>
<accession>A0A6C0BXN3</accession>
<evidence type="ECO:0000256" key="4">
    <source>
        <dbReference type="ARBA" id="ARBA00022840"/>
    </source>
</evidence>
<dbReference type="Gene3D" id="1.10.3380.30">
    <property type="match status" value="1"/>
</dbReference>
<evidence type="ECO:0000313" key="8">
    <source>
        <dbReference type="EMBL" id="QHS96850.1"/>
    </source>
</evidence>
<dbReference type="Pfam" id="PF00271">
    <property type="entry name" value="Helicase_C"/>
    <property type="match status" value="1"/>
</dbReference>
<feature type="coiled-coil region" evidence="5">
    <location>
        <begin position="577"/>
        <end position="611"/>
    </location>
</feature>
<dbReference type="InterPro" id="IPR014001">
    <property type="entry name" value="Helicase_ATP-bd"/>
</dbReference>
<keyword evidence="2" id="KW-0378">Hydrolase</keyword>
<name>A0A6C0BXN3_9ZZZZ</name>
<dbReference type="InterPro" id="IPR001650">
    <property type="entry name" value="Helicase_C-like"/>
</dbReference>
<dbReference type="InterPro" id="IPR050699">
    <property type="entry name" value="RNA-DNA_Helicase"/>
</dbReference>
<sequence>MVLLCDKSFGVQPEYDIHFSRFPNFTLSDFQKWAVKGIVESEHILITAHTGSGKTLPAEFAIQHYVEKGKKVIYTTPIKALSNTKLSELRRKYPDISFGIITGDVCDNPEADVVIMTTEILRNTLFNKKIIDTIKPNDDSPSLPLAFEMDIENDLGAVVFDEVHYINDEHRGAVWEQSILLLPPHIQLIMLSATIDKPEAFAQWIENQKRNQSTEHKKLVYLIPTNHRVVPLTHYMWITTHDSTIKKLKGDPMQSKINDIRNKPIVVKAPGGEFSEVNFHKVKKVSDYLRQKKCFIKRKFILNDLSGYMKRNGHLPAICFVFSRKHVELCAGEISQSLFDEDSTVPITIEDECKKILISKLANYKEYLHLPEYTTLISLLQKGVAIHHAGMLSVLREMVELLFDKGYIKLLFATETFAVGINVPAKSTIFTSLEKFNGTQMRPLYAHEYTQMAGRAGRRGIDTKGLVWILGNLVDMGSAAECKQILTGAPQALSSKFKISLQLALHILSAGGSIENITDFTKTSLMNTDILAEINVYDSEDIRMKEELIIRKSALEQITKTPFDVMETFAEKKALLKMSANKQRKRLLRELSSMEDDYRFLERDIEQFNSVKDVETSIVNNNSKKTYVEGWIGNNATYVTDFLQHHGFVAMNDGQSDITTLGKIASQVQEAHPLVMARLVVDTDYFSTFSPVQIATVLSCFTNINVKDDLKTYNCVGFGPPVDECTKNIGDLLQTYMKSELDLIGEETGTDYTFNMDMQKYIHAWCSSDDEDKCKEIVQKLKHEKQVSLGDFIKGILKISNIVSELEKICEMMKNVSALEKIRAIPPLLLKYVATNVSLYI</sequence>
<organism evidence="8">
    <name type="scientific">viral metagenome</name>
    <dbReference type="NCBI Taxonomy" id="1070528"/>
    <lineage>
        <taxon>unclassified sequences</taxon>
        <taxon>metagenomes</taxon>
        <taxon>organismal metagenomes</taxon>
    </lineage>
</organism>
<keyword evidence="1" id="KW-0547">Nucleotide-binding</keyword>
<feature type="domain" description="Helicase ATP-binding" evidence="6">
    <location>
        <begin position="35"/>
        <end position="213"/>
    </location>
</feature>
<dbReference type="SMART" id="SM01142">
    <property type="entry name" value="DSHCT"/>
    <property type="match status" value="1"/>
</dbReference>
<dbReference type="InterPro" id="IPR011545">
    <property type="entry name" value="DEAD/DEAH_box_helicase_dom"/>
</dbReference>
<evidence type="ECO:0000256" key="5">
    <source>
        <dbReference type="SAM" id="Coils"/>
    </source>
</evidence>
<dbReference type="PROSITE" id="PS51192">
    <property type="entry name" value="HELICASE_ATP_BIND_1"/>
    <property type="match status" value="1"/>
</dbReference>
<reference evidence="8" key="1">
    <citation type="journal article" date="2020" name="Nature">
        <title>Giant virus diversity and host interactions through global metagenomics.</title>
        <authorList>
            <person name="Schulz F."/>
            <person name="Roux S."/>
            <person name="Paez-Espino D."/>
            <person name="Jungbluth S."/>
            <person name="Walsh D.A."/>
            <person name="Denef V.J."/>
            <person name="McMahon K.D."/>
            <person name="Konstantinidis K.T."/>
            <person name="Eloe-Fadrosh E.A."/>
            <person name="Kyrpides N.C."/>
            <person name="Woyke T."/>
        </authorList>
    </citation>
    <scope>NUCLEOTIDE SEQUENCE</scope>
    <source>
        <strain evidence="8">GVMAG-M-3300020166-5</strain>
    </source>
</reference>
<dbReference type="SUPFAM" id="SSF52540">
    <property type="entry name" value="P-loop containing nucleoside triphosphate hydrolases"/>
    <property type="match status" value="1"/>
</dbReference>
<dbReference type="EMBL" id="MN739280">
    <property type="protein sequence ID" value="QHS96850.1"/>
    <property type="molecule type" value="Genomic_DNA"/>
</dbReference>
<protein>
    <recommendedName>
        <fullName evidence="9">Helicase</fullName>
    </recommendedName>
</protein>
<evidence type="ECO:0000259" key="6">
    <source>
        <dbReference type="PROSITE" id="PS51192"/>
    </source>
</evidence>
<evidence type="ECO:0000256" key="1">
    <source>
        <dbReference type="ARBA" id="ARBA00022741"/>
    </source>
</evidence>
<dbReference type="GO" id="GO:0016787">
    <property type="term" value="F:hydrolase activity"/>
    <property type="evidence" value="ECO:0007669"/>
    <property type="project" value="UniProtKB-KW"/>
</dbReference>
<dbReference type="Gene3D" id="3.40.50.300">
    <property type="entry name" value="P-loop containing nucleotide triphosphate hydrolases"/>
    <property type="match status" value="2"/>
</dbReference>
<evidence type="ECO:0000256" key="2">
    <source>
        <dbReference type="ARBA" id="ARBA00022801"/>
    </source>
</evidence>
<feature type="domain" description="Helicase C-terminal" evidence="7">
    <location>
        <begin position="348"/>
        <end position="509"/>
    </location>
</feature>
<dbReference type="Pfam" id="PF00270">
    <property type="entry name" value="DEAD"/>
    <property type="match status" value="1"/>
</dbReference>
<keyword evidence="4" id="KW-0067">ATP-binding</keyword>
<dbReference type="GO" id="GO:0005524">
    <property type="term" value="F:ATP binding"/>
    <property type="evidence" value="ECO:0007669"/>
    <property type="project" value="UniProtKB-KW"/>
</dbReference>
<keyword evidence="5" id="KW-0175">Coiled coil</keyword>
<dbReference type="CDD" id="cd18795">
    <property type="entry name" value="SF2_C_Ski2"/>
    <property type="match status" value="1"/>
</dbReference>
<dbReference type="PANTHER" id="PTHR12131:SF1">
    <property type="entry name" value="ATP-DEPENDENT RNA HELICASE SUPV3L1, MITOCHONDRIAL-RELATED"/>
    <property type="match status" value="1"/>
</dbReference>
<dbReference type="SMART" id="SM00490">
    <property type="entry name" value="HELICc"/>
    <property type="match status" value="1"/>
</dbReference>
<dbReference type="SMART" id="SM00487">
    <property type="entry name" value="DEXDc"/>
    <property type="match status" value="1"/>
</dbReference>
<evidence type="ECO:0000256" key="3">
    <source>
        <dbReference type="ARBA" id="ARBA00022806"/>
    </source>
</evidence>